<feature type="domain" description="Rhodanese" evidence="3">
    <location>
        <begin position="407"/>
        <end position="427"/>
    </location>
</feature>
<name>A0A6G1KM86_9PLEO</name>
<comment type="similarity">
    <text evidence="1">Belongs to the peptidase C19 family.</text>
</comment>
<dbReference type="InterPro" id="IPR001763">
    <property type="entry name" value="Rhodanese-like_dom"/>
</dbReference>
<feature type="compositionally biased region" description="Polar residues" evidence="2">
    <location>
        <begin position="149"/>
        <end position="175"/>
    </location>
</feature>
<evidence type="ECO:0000259" key="3">
    <source>
        <dbReference type="PROSITE" id="PS50206"/>
    </source>
</evidence>
<dbReference type="CDD" id="cd02674">
    <property type="entry name" value="Peptidase_C19R"/>
    <property type="match status" value="1"/>
</dbReference>
<feature type="region of interest" description="Disordered" evidence="2">
    <location>
        <begin position="138"/>
        <end position="239"/>
    </location>
</feature>
<feature type="compositionally biased region" description="Gly residues" evidence="2">
    <location>
        <begin position="12"/>
        <end position="24"/>
    </location>
</feature>
<dbReference type="SUPFAM" id="SSF52821">
    <property type="entry name" value="Rhodanese/Cell cycle control phosphatase"/>
    <property type="match status" value="1"/>
</dbReference>
<dbReference type="OrthoDB" id="292964at2759"/>
<dbReference type="InterPro" id="IPR001394">
    <property type="entry name" value="Peptidase_C19_UCH"/>
</dbReference>
<dbReference type="PANTHER" id="PTHR21646">
    <property type="entry name" value="UBIQUITIN CARBOXYL-TERMINAL HYDROLASE"/>
    <property type="match status" value="1"/>
</dbReference>
<reference evidence="5" key="1">
    <citation type="journal article" date="2020" name="Stud. Mycol.">
        <title>101 Dothideomycetes genomes: a test case for predicting lifestyles and emergence of pathogens.</title>
        <authorList>
            <person name="Haridas S."/>
            <person name="Albert R."/>
            <person name="Binder M."/>
            <person name="Bloem J."/>
            <person name="Labutti K."/>
            <person name="Salamov A."/>
            <person name="Andreopoulos B."/>
            <person name="Baker S."/>
            <person name="Barry K."/>
            <person name="Bills G."/>
            <person name="Bluhm B."/>
            <person name="Cannon C."/>
            <person name="Castanera R."/>
            <person name="Culley D."/>
            <person name="Daum C."/>
            <person name="Ezra D."/>
            <person name="Gonzalez J."/>
            <person name="Henrissat B."/>
            <person name="Kuo A."/>
            <person name="Liang C."/>
            <person name="Lipzen A."/>
            <person name="Lutzoni F."/>
            <person name="Magnuson J."/>
            <person name="Mondo S."/>
            <person name="Nolan M."/>
            <person name="Ohm R."/>
            <person name="Pangilinan J."/>
            <person name="Park H.-J."/>
            <person name="Ramirez L."/>
            <person name="Alfaro M."/>
            <person name="Sun H."/>
            <person name="Tritt A."/>
            <person name="Yoshinaga Y."/>
            <person name="Zwiers L.-H."/>
            <person name="Turgeon B."/>
            <person name="Goodwin S."/>
            <person name="Spatafora J."/>
            <person name="Crous P."/>
            <person name="Grigoriev I."/>
        </authorList>
    </citation>
    <scope>NUCLEOTIDE SEQUENCE</scope>
    <source>
        <strain evidence="5">CBS 279.74</strain>
    </source>
</reference>
<evidence type="ECO:0000256" key="2">
    <source>
        <dbReference type="SAM" id="MobiDB-lite"/>
    </source>
</evidence>
<dbReference type="Gene3D" id="3.90.70.10">
    <property type="entry name" value="Cysteine proteinases"/>
    <property type="match status" value="1"/>
</dbReference>
<feature type="region of interest" description="Disordered" evidence="2">
    <location>
        <begin position="264"/>
        <end position="356"/>
    </location>
</feature>
<feature type="region of interest" description="Disordered" evidence="2">
    <location>
        <begin position="634"/>
        <end position="686"/>
    </location>
</feature>
<dbReference type="InterPro" id="IPR028889">
    <property type="entry name" value="USP"/>
</dbReference>
<keyword evidence="6" id="KW-1185">Reference proteome</keyword>
<feature type="compositionally biased region" description="Polar residues" evidence="2">
    <location>
        <begin position="319"/>
        <end position="341"/>
    </location>
</feature>
<dbReference type="Proteomes" id="UP000799428">
    <property type="component" value="Unassembled WGS sequence"/>
</dbReference>
<dbReference type="InterPro" id="IPR036873">
    <property type="entry name" value="Rhodanese-like_dom_sf"/>
</dbReference>
<dbReference type="InterPro" id="IPR050185">
    <property type="entry name" value="Ub_carboxyl-term_hydrolase"/>
</dbReference>
<feature type="domain" description="USP" evidence="4">
    <location>
        <begin position="706"/>
        <end position="1080"/>
    </location>
</feature>
<dbReference type="CDD" id="cd00158">
    <property type="entry name" value="RHOD"/>
    <property type="match status" value="1"/>
</dbReference>
<feature type="region of interest" description="Disordered" evidence="2">
    <location>
        <begin position="1"/>
        <end position="32"/>
    </location>
</feature>
<sequence length="1087" mass="121547">MNGSYGSNGWRGSDGTGDGRGPGGSQPHPPIGAVIESATNKANELKLSSIKILLEHGQRFLHEAKAGADNRGGNPAAAYWSYLVAYQITAEAIPSHRDYYEKLDTGRGQLNRDWKDLYRDLSACEQRFVNIKNIIVSDNKRNGMPPRPSQHSSRPTSIGSQYGIRTTTSVSQSPHHSNDLPPRRDDELMLPIVPSTNTIGRVSPVDPLRRKPQVQPKPQSLHGRSLSQSTGSLNGPAGMNDLAERFAKLRGSAAPLDTVVGTPSLDLSVKMPSPSEYQSPSRPGGPREMPPPPPLGFQRPPKLHMNTQFPASMPKEPSPTYSPARNLSMPASINPPRSTARSMVGTGGRSNSIASSASAYAPNTNGEGDSYFPAQPKAQEVSPLRRQSTQKPLELQINAEKLYDYIRIFNVLIVDVRSREEFDAGHIYVHNIICVEPSTLQDGISAEQLQDRFILSPDDEQAMYDRRSEYQLVVYHDNSTRNISFLHKHNRDEREKALKRFYDTLCEFNTEKPLQRPPIFLMGGIEAWIDLVGTQSLKMSSTASIVANGQAGPGQIVRGVPTTNYKSRISPPRRRTREYTSMDPEEEQKWLEEARRGRAVVDSPDDGYDNEATSPVYRTTEEFLRRYPDVEVEQQSMRYPPSRPPPPPSQYAAPSIPPAPSRPAPSVPRMSYSGVHERQVAPQGRSAQLPVYVSPGRYGQIGLHRTGLKNFGVTCYMNSVVQCLSANAGLTDIFLSGRYQKDLQRDNWKGTKGILPEAYATLVSNLYKGDVDSLRPSTFRGICGRFGSQWGIDQQQDAKEFLEFLLDLLHEDHNVAWNKSLLKPLTDADEMVRERLPRTYAARLEWGRYQHRDLSLIGSLFAGQHASQLTCTTCGFTSTTYEAFWSISVEIPHDRPADIRDCLRSYCSAERLSGDEAWHCTRCKKVREAIKKITITRAPDTLVVHFKRFSASRGQSARKIRTPIYFPLTDLDMRPFIEPPITPDQEAYVMANSPDAAAQLVGLKTDPAMNGPYKYNAYAVIWHLGQTIGSGHYMAMIKDKTRRKWRSFNDDKVVDFDPAESAPENRLQSDKAYIVFYERERVSGGMF</sequence>
<gene>
    <name evidence="5" type="ORF">K504DRAFT_371103</name>
</gene>
<dbReference type="GO" id="GO:0016579">
    <property type="term" value="P:protein deubiquitination"/>
    <property type="evidence" value="ECO:0007669"/>
    <property type="project" value="InterPro"/>
</dbReference>
<feature type="compositionally biased region" description="Basic and acidic residues" evidence="2">
    <location>
        <begin position="587"/>
        <end position="596"/>
    </location>
</feature>
<proteinExistence type="inferred from homology"/>
<dbReference type="Gene3D" id="3.40.250.10">
    <property type="entry name" value="Rhodanese-like domain"/>
    <property type="match status" value="1"/>
</dbReference>
<dbReference type="PANTHER" id="PTHR21646:SF23">
    <property type="entry name" value="UBIQUITIN CARBOXYL-TERMINAL HYDROLASE USP2"/>
    <property type="match status" value="1"/>
</dbReference>
<accession>A0A6G1KM86</accession>
<dbReference type="PROSITE" id="PS50235">
    <property type="entry name" value="USP_3"/>
    <property type="match status" value="1"/>
</dbReference>
<dbReference type="InterPro" id="IPR038765">
    <property type="entry name" value="Papain-like_cys_pep_sf"/>
</dbReference>
<dbReference type="SUPFAM" id="SSF54001">
    <property type="entry name" value="Cysteine proteinases"/>
    <property type="match status" value="1"/>
</dbReference>
<dbReference type="GO" id="GO:0004843">
    <property type="term" value="F:cysteine-type deubiquitinase activity"/>
    <property type="evidence" value="ECO:0007669"/>
    <property type="project" value="InterPro"/>
</dbReference>
<dbReference type="Pfam" id="PF00581">
    <property type="entry name" value="Rhodanese"/>
    <property type="match status" value="1"/>
</dbReference>
<dbReference type="EMBL" id="MU005765">
    <property type="protein sequence ID" value="KAF2713743.1"/>
    <property type="molecule type" value="Genomic_DNA"/>
</dbReference>
<dbReference type="PROSITE" id="PS50206">
    <property type="entry name" value="RHODANESE_3"/>
    <property type="match status" value="1"/>
</dbReference>
<evidence type="ECO:0000313" key="6">
    <source>
        <dbReference type="Proteomes" id="UP000799428"/>
    </source>
</evidence>
<feature type="compositionally biased region" description="Pro residues" evidence="2">
    <location>
        <begin position="641"/>
        <end position="666"/>
    </location>
</feature>
<organism evidence="5 6">
    <name type="scientific">Pleomassaria siparia CBS 279.74</name>
    <dbReference type="NCBI Taxonomy" id="1314801"/>
    <lineage>
        <taxon>Eukaryota</taxon>
        <taxon>Fungi</taxon>
        <taxon>Dikarya</taxon>
        <taxon>Ascomycota</taxon>
        <taxon>Pezizomycotina</taxon>
        <taxon>Dothideomycetes</taxon>
        <taxon>Pleosporomycetidae</taxon>
        <taxon>Pleosporales</taxon>
        <taxon>Pleomassariaceae</taxon>
        <taxon>Pleomassaria</taxon>
    </lineage>
</organism>
<protein>
    <submittedName>
        <fullName evidence="5">Cysteine proteinase</fullName>
    </submittedName>
</protein>
<evidence type="ECO:0000313" key="5">
    <source>
        <dbReference type="EMBL" id="KAF2713743.1"/>
    </source>
</evidence>
<dbReference type="AlphaFoldDB" id="A0A6G1KM86"/>
<feature type="region of interest" description="Disordered" evidence="2">
    <location>
        <begin position="556"/>
        <end position="617"/>
    </location>
</feature>
<evidence type="ECO:0000259" key="4">
    <source>
        <dbReference type="PROSITE" id="PS50235"/>
    </source>
</evidence>
<feature type="compositionally biased region" description="Basic and acidic residues" evidence="2">
    <location>
        <begin position="176"/>
        <end position="187"/>
    </location>
</feature>
<evidence type="ECO:0000256" key="1">
    <source>
        <dbReference type="ARBA" id="ARBA00009085"/>
    </source>
</evidence>
<dbReference type="Pfam" id="PF00443">
    <property type="entry name" value="UCH"/>
    <property type="match status" value="1"/>
</dbReference>